<sequence length="67" mass="7868">MNIYPIGQRFQSCSKIQNQYVQYIYRGIQQNGRHLIEAVSGNSADDCEVDSNWFENRRIKLLTTRSI</sequence>
<name>X1ER99_9ZZZZ</name>
<comment type="caution">
    <text evidence="1">The sequence shown here is derived from an EMBL/GenBank/DDBJ whole genome shotgun (WGS) entry which is preliminary data.</text>
</comment>
<evidence type="ECO:0000313" key="1">
    <source>
        <dbReference type="EMBL" id="GAH11158.1"/>
    </source>
</evidence>
<organism evidence="1">
    <name type="scientific">marine sediment metagenome</name>
    <dbReference type="NCBI Taxonomy" id="412755"/>
    <lineage>
        <taxon>unclassified sequences</taxon>
        <taxon>metagenomes</taxon>
        <taxon>ecological metagenomes</taxon>
    </lineage>
</organism>
<dbReference type="AlphaFoldDB" id="X1ER99"/>
<dbReference type="EMBL" id="BART01029824">
    <property type="protein sequence ID" value="GAH11158.1"/>
    <property type="molecule type" value="Genomic_DNA"/>
</dbReference>
<accession>X1ER99</accession>
<gene>
    <name evidence="1" type="ORF">S01H4_52238</name>
</gene>
<proteinExistence type="predicted"/>
<reference evidence="1" key="1">
    <citation type="journal article" date="2014" name="Front. Microbiol.">
        <title>High frequency of phylogenetically diverse reductive dehalogenase-homologous genes in deep subseafloor sedimentary metagenomes.</title>
        <authorList>
            <person name="Kawai M."/>
            <person name="Futagami T."/>
            <person name="Toyoda A."/>
            <person name="Takaki Y."/>
            <person name="Nishi S."/>
            <person name="Hori S."/>
            <person name="Arai W."/>
            <person name="Tsubouchi T."/>
            <person name="Morono Y."/>
            <person name="Uchiyama I."/>
            <person name="Ito T."/>
            <person name="Fujiyama A."/>
            <person name="Inagaki F."/>
            <person name="Takami H."/>
        </authorList>
    </citation>
    <scope>NUCLEOTIDE SEQUENCE</scope>
    <source>
        <strain evidence="1">Expedition CK06-06</strain>
    </source>
</reference>
<protein>
    <submittedName>
        <fullName evidence="1">Uncharacterized protein</fullName>
    </submittedName>
</protein>